<evidence type="ECO:0000313" key="1">
    <source>
        <dbReference type="EMBL" id="KAG1799295.1"/>
    </source>
</evidence>
<keyword evidence="2" id="KW-1185">Reference proteome</keyword>
<organism evidence="1 2">
    <name type="scientific">Suillus plorans</name>
    <dbReference type="NCBI Taxonomy" id="116603"/>
    <lineage>
        <taxon>Eukaryota</taxon>
        <taxon>Fungi</taxon>
        <taxon>Dikarya</taxon>
        <taxon>Basidiomycota</taxon>
        <taxon>Agaricomycotina</taxon>
        <taxon>Agaricomycetes</taxon>
        <taxon>Agaricomycetidae</taxon>
        <taxon>Boletales</taxon>
        <taxon>Suillineae</taxon>
        <taxon>Suillaceae</taxon>
        <taxon>Suillus</taxon>
    </lineage>
</organism>
<dbReference type="Proteomes" id="UP000719766">
    <property type="component" value="Unassembled WGS sequence"/>
</dbReference>
<dbReference type="RefSeq" id="XP_041163694.1">
    <property type="nucleotide sequence ID" value="XM_041299799.1"/>
</dbReference>
<protein>
    <submittedName>
        <fullName evidence="1">Uncharacterized protein</fullName>
    </submittedName>
</protein>
<sequence>MTRNQWVSVESVTAISGPLTRALISQQVYRSGGSGTVWVVDDAIAKLIVKAFYENVFKGSKNGSAMDCTKVAWAHAVKTKVPLEQRTVFIHIDINDPDSDTVCSSYLVLEIVLQKVQISYNSSEKSKPSNIIESSYEFSDACAAFNQRFQLDAMMDWPLVFFNEAVSCAALNKTAIYLGGVTLQRSIRVEICKQNIKLPSFKHGTTLTVVVVKTSSKAAFQKVHTTQRETRTGIEQNMSEGDMFGESKVVHGILIIVKRVRASYFESLKTYGYVHESDLRDVFDHEVEYNTEILFHRSLI</sequence>
<dbReference type="AlphaFoldDB" id="A0A9P7DNP2"/>
<dbReference type="OrthoDB" id="10264810at2759"/>
<accession>A0A9P7DNP2</accession>
<gene>
    <name evidence="1" type="ORF">HD556DRAFT_1305528</name>
</gene>
<dbReference type="GeneID" id="64593563"/>
<comment type="caution">
    <text evidence="1">The sequence shown here is derived from an EMBL/GenBank/DDBJ whole genome shotgun (WGS) entry which is preliminary data.</text>
</comment>
<dbReference type="EMBL" id="JABBWE010000011">
    <property type="protein sequence ID" value="KAG1799295.1"/>
    <property type="molecule type" value="Genomic_DNA"/>
</dbReference>
<reference evidence="1" key="1">
    <citation type="journal article" date="2020" name="New Phytol.">
        <title>Comparative genomics reveals dynamic genome evolution in host specialist ectomycorrhizal fungi.</title>
        <authorList>
            <person name="Lofgren L.A."/>
            <person name="Nguyen N.H."/>
            <person name="Vilgalys R."/>
            <person name="Ruytinx J."/>
            <person name="Liao H.L."/>
            <person name="Branco S."/>
            <person name="Kuo A."/>
            <person name="LaButti K."/>
            <person name="Lipzen A."/>
            <person name="Andreopoulos W."/>
            <person name="Pangilinan J."/>
            <person name="Riley R."/>
            <person name="Hundley H."/>
            <person name="Na H."/>
            <person name="Barry K."/>
            <person name="Grigoriev I.V."/>
            <person name="Stajich J.E."/>
            <person name="Kennedy P.G."/>
        </authorList>
    </citation>
    <scope>NUCLEOTIDE SEQUENCE</scope>
    <source>
        <strain evidence="1">S12</strain>
    </source>
</reference>
<evidence type="ECO:0000313" key="2">
    <source>
        <dbReference type="Proteomes" id="UP000719766"/>
    </source>
</evidence>
<name>A0A9P7DNP2_9AGAM</name>
<proteinExistence type="predicted"/>